<proteinExistence type="predicted"/>
<dbReference type="EMBL" id="AP027151">
    <property type="protein sequence ID" value="BDV41849.1"/>
    <property type="molecule type" value="Genomic_DNA"/>
</dbReference>
<protein>
    <recommendedName>
        <fullName evidence="4">SMODS and SLOG-associating 2TM effector domain-containing protein</fullName>
    </recommendedName>
</protein>
<sequence length="139" mass="15586">MDTILIDAELEHYYRERLAMSGKVAWQRFLFRASTAFQGAELELYLERVRAHARAYASYCATFKSPFRHCESALFLSSLLLFGAGIVMILTGDLSVFVAGGTAAGVVGMVECARKLADYWRQYGSMETVFREFAECPGE</sequence>
<accession>A0ABN6VPC0</accession>
<feature type="transmembrane region" description="Helical" evidence="1">
    <location>
        <begin position="96"/>
        <end position="113"/>
    </location>
</feature>
<dbReference type="RefSeq" id="WP_282001937.1">
    <property type="nucleotide sequence ID" value="NZ_AP027151.1"/>
</dbReference>
<evidence type="ECO:0000313" key="2">
    <source>
        <dbReference type="EMBL" id="BDV41849.1"/>
    </source>
</evidence>
<reference evidence="2 3" key="1">
    <citation type="submission" date="2022-12" db="EMBL/GenBank/DDBJ databases">
        <title>Polyphasic characterization of Geotalea uranireducens NIT-SL11 newly isolated from a complex of sewage sludge and microbially reduced graphene oxide.</title>
        <authorList>
            <person name="Xie L."/>
            <person name="Yoshida N."/>
            <person name="Meng L."/>
        </authorList>
    </citation>
    <scope>NUCLEOTIDE SEQUENCE [LARGE SCALE GENOMIC DNA]</scope>
    <source>
        <strain evidence="2 3">NIT-SL11</strain>
    </source>
</reference>
<name>A0ABN6VPC0_9BACT</name>
<keyword evidence="1" id="KW-0812">Transmembrane</keyword>
<feature type="transmembrane region" description="Helical" evidence="1">
    <location>
        <begin position="73"/>
        <end position="90"/>
    </location>
</feature>
<evidence type="ECO:0000313" key="3">
    <source>
        <dbReference type="Proteomes" id="UP001317705"/>
    </source>
</evidence>
<dbReference type="NCBIfam" id="NF045710">
    <property type="entry name" value="GSU0071_fam"/>
    <property type="match status" value="1"/>
</dbReference>
<evidence type="ECO:0000256" key="1">
    <source>
        <dbReference type="SAM" id="Phobius"/>
    </source>
</evidence>
<gene>
    <name evidence="2" type="ORF">GURASL_07720</name>
</gene>
<keyword evidence="1" id="KW-0472">Membrane</keyword>
<evidence type="ECO:0008006" key="4">
    <source>
        <dbReference type="Google" id="ProtNLM"/>
    </source>
</evidence>
<keyword evidence="1" id="KW-1133">Transmembrane helix</keyword>
<organism evidence="2 3">
    <name type="scientific">Geotalea uraniireducens</name>
    <dbReference type="NCBI Taxonomy" id="351604"/>
    <lineage>
        <taxon>Bacteria</taxon>
        <taxon>Pseudomonadati</taxon>
        <taxon>Thermodesulfobacteriota</taxon>
        <taxon>Desulfuromonadia</taxon>
        <taxon>Geobacterales</taxon>
        <taxon>Geobacteraceae</taxon>
        <taxon>Geotalea</taxon>
    </lineage>
</organism>
<keyword evidence="3" id="KW-1185">Reference proteome</keyword>
<dbReference type="Proteomes" id="UP001317705">
    <property type="component" value="Chromosome"/>
</dbReference>